<evidence type="ECO:0000313" key="3">
    <source>
        <dbReference type="Proteomes" id="UP000664914"/>
    </source>
</evidence>
<dbReference type="Gene3D" id="2.30.40.10">
    <property type="entry name" value="Urease, subunit C, domain 1"/>
    <property type="match status" value="1"/>
</dbReference>
<reference evidence="2" key="1">
    <citation type="submission" date="2020-07" db="EMBL/GenBank/DDBJ databases">
        <authorList>
            <person name="Camacho E."/>
        </authorList>
    </citation>
    <scope>NUCLEOTIDE SEQUENCE</scope>
    <source>
        <strain evidence="2">MPO218</strain>
    </source>
</reference>
<dbReference type="InterPro" id="IPR051781">
    <property type="entry name" value="Metallo-dep_Hydrolase"/>
</dbReference>
<gene>
    <name evidence="2" type="ORF">HRJ34_03455</name>
</gene>
<dbReference type="InterPro" id="IPR032466">
    <property type="entry name" value="Metal_Hydrolase"/>
</dbReference>
<dbReference type="PANTHER" id="PTHR43135:SF3">
    <property type="entry name" value="ALPHA-D-RIBOSE 1-METHYLPHOSPHONATE 5-TRIPHOSPHATE DIPHOSPHATASE"/>
    <property type="match status" value="1"/>
</dbReference>
<dbReference type="SUPFAM" id="SSF51338">
    <property type="entry name" value="Composite domain of metallo-dependent hydrolases"/>
    <property type="match status" value="2"/>
</dbReference>
<dbReference type="GO" id="GO:0016810">
    <property type="term" value="F:hydrolase activity, acting on carbon-nitrogen (but not peptide) bonds"/>
    <property type="evidence" value="ECO:0007669"/>
    <property type="project" value="InterPro"/>
</dbReference>
<dbReference type="InterPro" id="IPR011059">
    <property type="entry name" value="Metal-dep_hydrolase_composite"/>
</dbReference>
<name>A0A975D4M3_9SPHN</name>
<evidence type="ECO:0000259" key="1">
    <source>
        <dbReference type="Pfam" id="PF01979"/>
    </source>
</evidence>
<dbReference type="Proteomes" id="UP000664914">
    <property type="component" value="Chromosome"/>
</dbReference>
<dbReference type="AlphaFoldDB" id="A0A975D4M3"/>
<organism evidence="2 3">
    <name type="scientific">Rhizorhabdus wittichii</name>
    <dbReference type="NCBI Taxonomy" id="160791"/>
    <lineage>
        <taxon>Bacteria</taxon>
        <taxon>Pseudomonadati</taxon>
        <taxon>Pseudomonadota</taxon>
        <taxon>Alphaproteobacteria</taxon>
        <taxon>Sphingomonadales</taxon>
        <taxon>Sphingomonadaceae</taxon>
        <taxon>Rhizorhabdus</taxon>
    </lineage>
</organism>
<feature type="domain" description="Amidohydrolase-related" evidence="1">
    <location>
        <begin position="53"/>
        <end position="395"/>
    </location>
</feature>
<dbReference type="Pfam" id="PF01979">
    <property type="entry name" value="Amidohydro_1"/>
    <property type="match status" value="1"/>
</dbReference>
<reference evidence="2" key="2">
    <citation type="submission" date="2021-04" db="EMBL/GenBank/DDBJ databases">
        <title>Isolation and genomic analysis of the ibuprofen-degrading bacterium Sphingomonas strain MPO218.</title>
        <authorList>
            <person name="Aulestia M."/>
            <person name="Flores A."/>
            <person name="Mangas E.L."/>
            <person name="Perez-Pulido A.J."/>
            <person name="Santero E."/>
            <person name="Camacho E.M."/>
        </authorList>
    </citation>
    <scope>NUCLEOTIDE SEQUENCE</scope>
    <source>
        <strain evidence="2">MPO218</strain>
    </source>
</reference>
<protein>
    <submittedName>
        <fullName evidence="2">Amidohydrolase family protein</fullName>
    </submittedName>
</protein>
<evidence type="ECO:0000313" key="2">
    <source>
        <dbReference type="EMBL" id="QTH22594.1"/>
    </source>
</evidence>
<dbReference type="SUPFAM" id="SSF51556">
    <property type="entry name" value="Metallo-dependent hydrolases"/>
    <property type="match status" value="1"/>
</dbReference>
<proteinExistence type="predicted"/>
<dbReference type="EMBL" id="CP059319">
    <property type="protein sequence ID" value="QTH22594.1"/>
    <property type="molecule type" value="Genomic_DNA"/>
</dbReference>
<dbReference type="RefSeq" id="WP_208633345.1">
    <property type="nucleotide sequence ID" value="NZ_CP059319.1"/>
</dbReference>
<dbReference type="PANTHER" id="PTHR43135">
    <property type="entry name" value="ALPHA-D-RIBOSE 1-METHYLPHOSPHONATE 5-TRIPHOSPHATE DIPHOSPHATASE"/>
    <property type="match status" value="1"/>
</dbReference>
<accession>A0A975D4M3</accession>
<sequence>MKLLFAGGKVWDGLAEEAVAADVLIEDGMVAMVGAVPAGRCESARRVDARGATLIPGMVDAHAHLSFPVVTYAYQIEDTPPEETVLITMHNARILLDAGFTGVVGAGSPKLRAEVVIRNEIEAGRIPGPRLMASTPTLTATGGLNDTAQFHQARDVAAMVVDGADACRRAVRTGYREGVDLVKVNVSGDDFFPRPSGRTTTLAEDEMRAIGETCAALGLPISAHARSAESIKRALRAGATLINHADFADEEALDMLEAAKDRVFVAPTIGYYHSLLHDSPFDRATLDRMGVEAAMEANVEVHRALRRRGVRAVIGGDYGLAWQPNGGNARDVAHFVTYLGYSPREALVAATRNGGELMGMGAGGIAPGAPADLLLVDGDPLVDPTLLARSDALLAIVRGGGLHKAPAVPERAA</sequence>
<dbReference type="InterPro" id="IPR006680">
    <property type="entry name" value="Amidohydro-rel"/>
</dbReference>
<dbReference type="Gene3D" id="3.20.20.140">
    <property type="entry name" value="Metal-dependent hydrolases"/>
    <property type="match status" value="1"/>
</dbReference>